<dbReference type="CDD" id="cd01437">
    <property type="entry name" value="parp_like"/>
    <property type="match status" value="1"/>
</dbReference>
<dbReference type="AlphaFoldDB" id="A0A1X6NTM0"/>
<dbReference type="GO" id="GO:0070212">
    <property type="term" value="P:protein poly-ADP-ribosylation"/>
    <property type="evidence" value="ECO:0007669"/>
    <property type="project" value="TreeGrafter"/>
</dbReference>
<dbReference type="Gene3D" id="3.90.228.10">
    <property type="match status" value="1"/>
</dbReference>
<dbReference type="CDD" id="cd07997">
    <property type="entry name" value="WGR_PARP"/>
    <property type="match status" value="1"/>
</dbReference>
<dbReference type="PANTHER" id="PTHR10459">
    <property type="entry name" value="DNA LIGASE"/>
    <property type="match status" value="1"/>
</dbReference>
<keyword evidence="6" id="KW-0539">Nucleus</keyword>
<dbReference type="PROSITE" id="PS51059">
    <property type="entry name" value="PARP_CATALYTIC"/>
    <property type="match status" value="1"/>
</dbReference>
<dbReference type="GO" id="GO:0035861">
    <property type="term" value="C:site of double-strand break"/>
    <property type="evidence" value="ECO:0007669"/>
    <property type="project" value="TreeGrafter"/>
</dbReference>
<evidence type="ECO:0000259" key="11">
    <source>
        <dbReference type="PROSITE" id="PS51977"/>
    </source>
</evidence>
<dbReference type="Pfam" id="PF02877">
    <property type="entry name" value="PARP_reg"/>
    <property type="match status" value="1"/>
</dbReference>
<dbReference type="Proteomes" id="UP000218209">
    <property type="component" value="Unassembled WGS sequence"/>
</dbReference>
<dbReference type="GO" id="GO:0005730">
    <property type="term" value="C:nucleolus"/>
    <property type="evidence" value="ECO:0007669"/>
    <property type="project" value="TreeGrafter"/>
</dbReference>
<keyword evidence="5 7" id="KW-0520">NAD</keyword>
<dbReference type="InterPro" id="IPR036616">
    <property type="entry name" value="Poly(ADP-ribose)pol_reg_dom_sf"/>
</dbReference>
<feature type="domain" description="PARP catalytic" evidence="9">
    <location>
        <begin position="404"/>
        <end position="615"/>
    </location>
</feature>
<evidence type="ECO:0000256" key="4">
    <source>
        <dbReference type="ARBA" id="ARBA00022695"/>
    </source>
</evidence>
<feature type="compositionally biased region" description="Polar residues" evidence="8">
    <location>
        <begin position="19"/>
        <end position="31"/>
    </location>
</feature>
<keyword evidence="3 7" id="KW-0808">Transferase</keyword>
<evidence type="ECO:0000256" key="3">
    <source>
        <dbReference type="ARBA" id="ARBA00022679"/>
    </source>
</evidence>
<dbReference type="SMART" id="SM00773">
    <property type="entry name" value="WGR"/>
    <property type="match status" value="1"/>
</dbReference>
<feature type="compositionally biased region" description="Acidic residues" evidence="8">
    <location>
        <begin position="134"/>
        <end position="143"/>
    </location>
</feature>
<dbReference type="EMBL" id="KV919097">
    <property type="protein sequence ID" value="OSX71941.1"/>
    <property type="molecule type" value="Genomic_DNA"/>
</dbReference>
<evidence type="ECO:0000256" key="1">
    <source>
        <dbReference type="ARBA" id="ARBA00004123"/>
    </source>
</evidence>
<keyword evidence="4" id="KW-0548">Nucleotidyltransferase</keyword>
<protein>
    <recommendedName>
        <fullName evidence="7">Poly [ADP-ribose] polymerase</fullName>
        <shortName evidence="7">PARP</shortName>
        <ecNumber evidence="7">2.4.2.-</ecNumber>
    </recommendedName>
</protein>
<evidence type="ECO:0000313" key="13">
    <source>
        <dbReference type="Proteomes" id="UP000218209"/>
    </source>
</evidence>
<organism evidence="12 13">
    <name type="scientific">Porphyra umbilicalis</name>
    <name type="common">Purple laver</name>
    <name type="synonym">Red alga</name>
    <dbReference type="NCBI Taxonomy" id="2786"/>
    <lineage>
        <taxon>Eukaryota</taxon>
        <taxon>Rhodophyta</taxon>
        <taxon>Bangiophyceae</taxon>
        <taxon>Bangiales</taxon>
        <taxon>Bangiaceae</taxon>
        <taxon>Porphyra</taxon>
    </lineage>
</organism>
<evidence type="ECO:0000259" key="10">
    <source>
        <dbReference type="PROSITE" id="PS51060"/>
    </source>
</evidence>
<comment type="subcellular location">
    <subcellularLocation>
        <location evidence="1">Nucleus</location>
    </subcellularLocation>
</comment>
<evidence type="ECO:0000256" key="5">
    <source>
        <dbReference type="ARBA" id="ARBA00023027"/>
    </source>
</evidence>
<dbReference type="GO" id="GO:0006302">
    <property type="term" value="P:double-strand break repair"/>
    <property type="evidence" value="ECO:0007669"/>
    <property type="project" value="TreeGrafter"/>
</dbReference>
<evidence type="ECO:0000256" key="7">
    <source>
        <dbReference type="RuleBase" id="RU362114"/>
    </source>
</evidence>
<dbReference type="InterPro" id="IPR012317">
    <property type="entry name" value="Poly(ADP-ribose)pol_cat_dom"/>
</dbReference>
<feature type="domain" description="PARP alpha-helical" evidence="10">
    <location>
        <begin position="253"/>
        <end position="372"/>
    </location>
</feature>
<sequence length="615" mass="63911">MATSDALPDRPTSSPPDGLTTSLPDGLTTSPPDVLTASLPDCSTTALPDVLDAVPSDVPAAVALNILSAVPATEAAVVHPVDAACPDAAGKAVVGEWSAVLNYTDVSANSNKYYRLQVLRPVSDAADGGAAEVDGVDEGDGGDGGDSSGHPPFWTLKHWGRVGEKGRTLLVPAANEATAVSVFTRKYREMTGNAWGEAPLVPKAGKYALVEVEAWDVDGELREALAAARFCGGVRVAAAAAEAAAAADVDVLPSELDGPTLQLMALLFDDDMMRDAMAAYDVDVERMPLGMLSPAQVARGAAALVELRGHLSAGTPRDSPEWGRLTSRFYTVIPHAFGRRVPPLLHTAERVQAKFDLLAVLTDIETAQALSATAEAAAAAAVAASRAAAAASTAGAPPRPTVPHPLDLKYASLRAAITHLPPGHPERSVVRRYFYATPGPFHLVDVFGVEREGEAARYAAHDAVGHRRLVWHGSHLAVGAAITASGLRIMPHSGGRVGRGIYTATENSLSAAYVRGATDGYALMYLAEGAFGVTHTITADDLTLRAPPPGADSVVAAGVTAPSPEGDVTVTLDGRKVVVPMGPSTPTGVASAFAQPEWLLYQESQARLRYLVVVR</sequence>
<evidence type="ECO:0000256" key="8">
    <source>
        <dbReference type="SAM" id="MobiDB-lite"/>
    </source>
</evidence>
<dbReference type="SUPFAM" id="SSF56399">
    <property type="entry name" value="ADP-ribosylation"/>
    <property type="match status" value="1"/>
</dbReference>
<evidence type="ECO:0000313" key="12">
    <source>
        <dbReference type="EMBL" id="OSX71941.1"/>
    </source>
</evidence>
<dbReference type="OrthoDB" id="2017365at2759"/>
<reference evidence="12 13" key="1">
    <citation type="submission" date="2017-03" db="EMBL/GenBank/DDBJ databases">
        <title>WGS assembly of Porphyra umbilicalis.</title>
        <authorList>
            <person name="Brawley S.H."/>
            <person name="Blouin N.A."/>
            <person name="Ficko-Blean E."/>
            <person name="Wheeler G.L."/>
            <person name="Lohr M."/>
            <person name="Goodson H.V."/>
            <person name="Jenkins J.W."/>
            <person name="Blaby-Haas C.E."/>
            <person name="Helliwell K.E."/>
            <person name="Chan C."/>
            <person name="Marriage T."/>
            <person name="Bhattacharya D."/>
            <person name="Klein A.S."/>
            <person name="Badis Y."/>
            <person name="Brodie J."/>
            <person name="Cao Y."/>
            <person name="Collen J."/>
            <person name="Dittami S.M."/>
            <person name="Gachon C.M."/>
            <person name="Green B.R."/>
            <person name="Karpowicz S."/>
            <person name="Kim J.W."/>
            <person name="Kudahl U."/>
            <person name="Lin S."/>
            <person name="Michel G."/>
            <person name="Mittag M."/>
            <person name="Olson B.J."/>
            <person name="Pangilinan J."/>
            <person name="Peng Y."/>
            <person name="Qiu H."/>
            <person name="Shu S."/>
            <person name="Singer J.T."/>
            <person name="Smith A.G."/>
            <person name="Sprecher B.N."/>
            <person name="Wagner V."/>
            <person name="Wang W."/>
            <person name="Wang Z.-Y."/>
            <person name="Yan J."/>
            <person name="Yarish C."/>
            <person name="Zoeuner-Riek S."/>
            <person name="Zhuang Y."/>
            <person name="Zou Y."/>
            <person name="Lindquist E.A."/>
            <person name="Grimwood J."/>
            <person name="Barry K."/>
            <person name="Rokhsar D.S."/>
            <person name="Schmutz J."/>
            <person name="Stiller J.W."/>
            <person name="Grossman A.R."/>
            <person name="Prochnik S.E."/>
        </authorList>
    </citation>
    <scope>NUCLEOTIDE SEQUENCE [LARGE SCALE GENOMIC DNA]</scope>
    <source>
        <strain evidence="12">4086291</strain>
    </source>
</reference>
<dbReference type="PANTHER" id="PTHR10459:SF66">
    <property type="entry name" value="PROTEIN MONO-ADP-RIBOSYLTRANSFERASE PARP3"/>
    <property type="match status" value="1"/>
</dbReference>
<dbReference type="InterPro" id="IPR004102">
    <property type="entry name" value="Poly(ADP-ribose)pol_reg_dom"/>
</dbReference>
<dbReference type="InterPro" id="IPR050800">
    <property type="entry name" value="ARTD/PARP"/>
</dbReference>
<dbReference type="Pfam" id="PF05406">
    <property type="entry name" value="WGR"/>
    <property type="match status" value="1"/>
</dbReference>
<dbReference type="GO" id="GO:0016779">
    <property type="term" value="F:nucleotidyltransferase activity"/>
    <property type="evidence" value="ECO:0007669"/>
    <property type="project" value="UniProtKB-KW"/>
</dbReference>
<dbReference type="GO" id="GO:1990404">
    <property type="term" value="F:NAD+-protein mono-ADP-ribosyltransferase activity"/>
    <property type="evidence" value="ECO:0007669"/>
    <property type="project" value="TreeGrafter"/>
</dbReference>
<dbReference type="GO" id="GO:0003950">
    <property type="term" value="F:NAD+ poly-ADP-ribosyltransferase activity"/>
    <property type="evidence" value="ECO:0007669"/>
    <property type="project" value="UniProtKB-UniRule"/>
</dbReference>
<proteinExistence type="predicted"/>
<dbReference type="SUPFAM" id="SSF142921">
    <property type="entry name" value="WGR domain-like"/>
    <property type="match status" value="2"/>
</dbReference>
<keyword evidence="2 7" id="KW-0328">Glycosyltransferase</keyword>
<feature type="region of interest" description="Disordered" evidence="8">
    <location>
        <begin position="1"/>
        <end position="32"/>
    </location>
</feature>
<keyword evidence="13" id="KW-1185">Reference proteome</keyword>
<dbReference type="PROSITE" id="PS51060">
    <property type="entry name" value="PARP_ALPHA_HD"/>
    <property type="match status" value="1"/>
</dbReference>
<feature type="domain" description="WGR" evidence="11">
    <location>
        <begin position="90"/>
        <end position="207"/>
    </location>
</feature>
<accession>A0A1X6NTM0</accession>
<evidence type="ECO:0000256" key="6">
    <source>
        <dbReference type="ARBA" id="ARBA00023242"/>
    </source>
</evidence>
<dbReference type="SUPFAM" id="SSF47587">
    <property type="entry name" value="Domain of poly(ADP-ribose) polymerase"/>
    <property type="match status" value="1"/>
</dbReference>
<dbReference type="PROSITE" id="PS51977">
    <property type="entry name" value="WGR"/>
    <property type="match status" value="1"/>
</dbReference>
<dbReference type="Gene3D" id="1.20.142.10">
    <property type="entry name" value="Poly(ADP-ribose) polymerase, regulatory domain"/>
    <property type="match status" value="1"/>
</dbReference>
<evidence type="ECO:0000259" key="9">
    <source>
        <dbReference type="PROSITE" id="PS51059"/>
    </source>
</evidence>
<feature type="region of interest" description="Disordered" evidence="8">
    <location>
        <begin position="127"/>
        <end position="152"/>
    </location>
</feature>
<gene>
    <name evidence="12" type="ORF">BU14_0488s0003</name>
</gene>
<dbReference type="EC" id="2.4.2.-" evidence="7"/>
<dbReference type="InterPro" id="IPR008893">
    <property type="entry name" value="WGR_domain"/>
</dbReference>
<name>A0A1X6NTM0_PORUM</name>
<dbReference type="Pfam" id="PF00644">
    <property type="entry name" value="PARP"/>
    <property type="match status" value="1"/>
</dbReference>
<dbReference type="InterPro" id="IPR036930">
    <property type="entry name" value="WGR_dom_sf"/>
</dbReference>
<evidence type="ECO:0000256" key="2">
    <source>
        <dbReference type="ARBA" id="ARBA00022676"/>
    </source>
</evidence>